<dbReference type="KEGG" id="amob:HG15A2_28410"/>
<name>A0A517MXH6_9BACT</name>
<dbReference type="EMBL" id="CP036263">
    <property type="protein sequence ID" value="QDS99517.1"/>
    <property type="molecule type" value="Genomic_DNA"/>
</dbReference>
<organism evidence="5 6">
    <name type="scientific">Adhaeretor mobilis</name>
    <dbReference type="NCBI Taxonomy" id="1930276"/>
    <lineage>
        <taxon>Bacteria</taxon>
        <taxon>Pseudomonadati</taxon>
        <taxon>Planctomycetota</taxon>
        <taxon>Planctomycetia</taxon>
        <taxon>Pirellulales</taxon>
        <taxon>Lacipirellulaceae</taxon>
        <taxon>Adhaeretor</taxon>
    </lineage>
</organism>
<keyword evidence="3 4" id="KW-0456">Lyase</keyword>
<dbReference type="UniPathway" id="UPA00079"/>
<comment type="catalytic activity">
    <reaction evidence="4">
        <text>chorismate = 3-[(1-carboxyvinyl)-oxy]benzoate + H2O</text>
        <dbReference type="Rhea" id="RHEA:40051"/>
        <dbReference type="ChEBI" id="CHEBI:15377"/>
        <dbReference type="ChEBI" id="CHEBI:29748"/>
        <dbReference type="ChEBI" id="CHEBI:76981"/>
        <dbReference type="EC" id="4.2.1.151"/>
    </reaction>
</comment>
<evidence type="ECO:0000256" key="2">
    <source>
        <dbReference type="ARBA" id="ARBA00022428"/>
    </source>
</evidence>
<comment type="pathway">
    <text evidence="1 4">Quinol/quinone metabolism; menaquinone biosynthesis.</text>
</comment>
<dbReference type="Pfam" id="PF02621">
    <property type="entry name" value="VitK2_biosynth"/>
    <property type="match status" value="1"/>
</dbReference>
<dbReference type="EC" id="4.2.1.151" evidence="4"/>
<dbReference type="PANTHER" id="PTHR37690">
    <property type="entry name" value="CHORISMATE DEHYDRATASE"/>
    <property type="match status" value="1"/>
</dbReference>
<dbReference type="Gene3D" id="3.40.190.10">
    <property type="entry name" value="Periplasmic binding protein-like II"/>
    <property type="match status" value="2"/>
</dbReference>
<dbReference type="CDD" id="cd13634">
    <property type="entry name" value="PBP2_Sco4506"/>
    <property type="match status" value="1"/>
</dbReference>
<sequence>MSVPFSAAIGNAFFQILTHSFMTHLPAKSTPLRIGAVNYLNTKPLVYGLAGELPGHELSFELPSQLADRLAAGELDVALAPCVELSKHPEWSIISSACIGCLGPVLSVQLLFRCPPNEVRTLALDEGSRTSVILAQLLLQEHCGVCPELLPLSIDAAPEDVVADAILVIGDRAINLSSDQLVERWDLGQRWRDLTGLPFVFALWVARPGIDTSEVERALNTARDRGSRHLPAIAAEHARELGLSEQLVLSYLRDNLNFQFGAPEQRALAEFFRRARHLQLIDHAPEFTFDTEFTPL</sequence>
<dbReference type="HAMAP" id="MF_00995">
    <property type="entry name" value="MqnA"/>
    <property type="match status" value="1"/>
</dbReference>
<dbReference type="InterPro" id="IPR030868">
    <property type="entry name" value="MqnA"/>
</dbReference>
<evidence type="ECO:0000256" key="4">
    <source>
        <dbReference type="HAMAP-Rule" id="MF_00995"/>
    </source>
</evidence>
<dbReference type="Proteomes" id="UP000319852">
    <property type="component" value="Chromosome"/>
</dbReference>
<proteinExistence type="inferred from homology"/>
<keyword evidence="2 4" id="KW-0474">Menaquinone biosynthesis</keyword>
<accession>A0A517MXH6</accession>
<dbReference type="GO" id="GO:0016836">
    <property type="term" value="F:hydro-lyase activity"/>
    <property type="evidence" value="ECO:0007669"/>
    <property type="project" value="UniProtKB-UniRule"/>
</dbReference>
<dbReference type="PANTHER" id="PTHR37690:SF1">
    <property type="entry name" value="CHORISMATE DEHYDRATASE"/>
    <property type="match status" value="1"/>
</dbReference>
<evidence type="ECO:0000313" key="6">
    <source>
        <dbReference type="Proteomes" id="UP000319852"/>
    </source>
</evidence>
<keyword evidence="6" id="KW-1185">Reference proteome</keyword>
<reference evidence="5 6" key="1">
    <citation type="submission" date="2019-02" db="EMBL/GenBank/DDBJ databases">
        <title>Deep-cultivation of Planctomycetes and their phenomic and genomic characterization uncovers novel biology.</title>
        <authorList>
            <person name="Wiegand S."/>
            <person name="Jogler M."/>
            <person name="Boedeker C."/>
            <person name="Pinto D."/>
            <person name="Vollmers J."/>
            <person name="Rivas-Marin E."/>
            <person name="Kohn T."/>
            <person name="Peeters S.H."/>
            <person name="Heuer A."/>
            <person name="Rast P."/>
            <person name="Oberbeckmann S."/>
            <person name="Bunk B."/>
            <person name="Jeske O."/>
            <person name="Meyerdierks A."/>
            <person name="Storesund J.E."/>
            <person name="Kallscheuer N."/>
            <person name="Luecker S."/>
            <person name="Lage O.M."/>
            <person name="Pohl T."/>
            <person name="Merkel B.J."/>
            <person name="Hornburger P."/>
            <person name="Mueller R.-W."/>
            <person name="Bruemmer F."/>
            <person name="Labrenz M."/>
            <person name="Spormann A.M."/>
            <person name="Op den Camp H."/>
            <person name="Overmann J."/>
            <person name="Amann R."/>
            <person name="Jetten M.S.M."/>
            <person name="Mascher T."/>
            <person name="Medema M.H."/>
            <person name="Devos D.P."/>
            <person name="Kaster A.-K."/>
            <person name="Ovreas L."/>
            <person name="Rohde M."/>
            <person name="Galperin M.Y."/>
            <person name="Jogler C."/>
        </authorList>
    </citation>
    <scope>NUCLEOTIDE SEQUENCE [LARGE SCALE GENOMIC DNA]</scope>
    <source>
        <strain evidence="5 6">HG15A2</strain>
    </source>
</reference>
<comment type="similarity">
    <text evidence="4">Belongs to the MqnA/MqnD family. MqnA subfamily.</text>
</comment>
<evidence type="ECO:0000256" key="3">
    <source>
        <dbReference type="ARBA" id="ARBA00023239"/>
    </source>
</evidence>
<dbReference type="SUPFAM" id="SSF53850">
    <property type="entry name" value="Periplasmic binding protein-like II"/>
    <property type="match status" value="1"/>
</dbReference>
<evidence type="ECO:0000256" key="1">
    <source>
        <dbReference type="ARBA" id="ARBA00004863"/>
    </source>
</evidence>
<dbReference type="InterPro" id="IPR003773">
    <property type="entry name" value="Menaquinone_biosynth"/>
</dbReference>
<dbReference type="GO" id="GO:0009234">
    <property type="term" value="P:menaquinone biosynthetic process"/>
    <property type="evidence" value="ECO:0007669"/>
    <property type="project" value="UniProtKB-UniRule"/>
</dbReference>
<comment type="function">
    <text evidence="4">Catalyzes the dehydration of chorismate into 3-[(1-carboxyvinyl)oxy]benzoate, a step in the biosynthesis of menaquinone (MK, vitamin K2).</text>
</comment>
<gene>
    <name evidence="4 5" type="primary">mqnA</name>
    <name evidence="5" type="ORF">HG15A2_28410</name>
</gene>
<dbReference type="RefSeq" id="WP_246117731.1">
    <property type="nucleotide sequence ID" value="NZ_CP036263.1"/>
</dbReference>
<evidence type="ECO:0000313" key="5">
    <source>
        <dbReference type="EMBL" id="QDS99517.1"/>
    </source>
</evidence>
<dbReference type="AlphaFoldDB" id="A0A517MXH6"/>
<protein>
    <recommendedName>
        <fullName evidence="4">Chorismate dehydratase</fullName>
        <ecNumber evidence="4">4.2.1.151</ecNumber>
    </recommendedName>
    <alternativeName>
        <fullName evidence="4">Menaquinone biosynthetic enzyme MqnA</fullName>
    </alternativeName>
</protein>